<keyword evidence="3" id="KW-0964">Secreted</keyword>
<dbReference type="InterPro" id="IPR017943">
    <property type="entry name" value="Bactericidal_perm-incr_a/b_dom"/>
</dbReference>
<evidence type="ECO:0000256" key="4">
    <source>
        <dbReference type="ARBA" id="ARBA00022729"/>
    </source>
</evidence>
<gene>
    <name evidence="10" type="ORF">KC01_LOCUS23005</name>
</gene>
<dbReference type="EMBL" id="OZ035824">
    <property type="protein sequence ID" value="CAL1594004.1"/>
    <property type="molecule type" value="Genomic_DNA"/>
</dbReference>
<dbReference type="PANTHER" id="PTHR10504:SF16">
    <property type="entry name" value="PHOSPHOLIPID TRANSFER PROTEIN"/>
    <property type="match status" value="1"/>
</dbReference>
<dbReference type="GO" id="GO:0035627">
    <property type="term" value="P:ceramide transport"/>
    <property type="evidence" value="ECO:0007669"/>
    <property type="project" value="TreeGrafter"/>
</dbReference>
<feature type="domain" description="Lipid-binding serum glycoprotein C-terminal" evidence="9">
    <location>
        <begin position="331"/>
        <end position="486"/>
    </location>
</feature>
<evidence type="ECO:0008006" key="12">
    <source>
        <dbReference type="Google" id="ProtNLM"/>
    </source>
</evidence>
<dbReference type="PANTHER" id="PTHR10504">
    <property type="entry name" value="BACTERICIDAL PERMEABILITY-INCREASING BPI PROTEIN-RELATED"/>
    <property type="match status" value="1"/>
</dbReference>
<proteinExistence type="inferred from homology"/>
<evidence type="ECO:0000256" key="3">
    <source>
        <dbReference type="ARBA" id="ARBA00022525"/>
    </source>
</evidence>
<dbReference type="InterPro" id="IPR032942">
    <property type="entry name" value="BPI/LBP/Plunc"/>
</dbReference>
<feature type="compositionally biased region" description="Polar residues" evidence="7">
    <location>
        <begin position="42"/>
        <end position="54"/>
    </location>
</feature>
<evidence type="ECO:0000256" key="5">
    <source>
        <dbReference type="ARBA" id="ARBA00023157"/>
    </source>
</evidence>
<dbReference type="Gene3D" id="3.15.10.10">
    <property type="entry name" value="Bactericidal permeability-increasing protein, domain 1"/>
    <property type="match status" value="1"/>
</dbReference>
<dbReference type="Pfam" id="PF01273">
    <property type="entry name" value="LBP_BPI_CETP"/>
    <property type="match status" value="1"/>
</dbReference>
<evidence type="ECO:0000259" key="8">
    <source>
        <dbReference type="SMART" id="SM00328"/>
    </source>
</evidence>
<accession>A0AAV2L0S8</accession>
<keyword evidence="11" id="KW-1185">Reference proteome</keyword>
<dbReference type="PROSITE" id="PS00400">
    <property type="entry name" value="LBP_BPI_CETP"/>
    <property type="match status" value="1"/>
</dbReference>
<organism evidence="10 11">
    <name type="scientific">Knipowitschia caucasica</name>
    <name type="common">Caucasian dwarf goby</name>
    <name type="synonym">Pomatoschistus caucasicus</name>
    <dbReference type="NCBI Taxonomy" id="637954"/>
    <lineage>
        <taxon>Eukaryota</taxon>
        <taxon>Metazoa</taxon>
        <taxon>Chordata</taxon>
        <taxon>Craniata</taxon>
        <taxon>Vertebrata</taxon>
        <taxon>Euteleostomi</taxon>
        <taxon>Actinopterygii</taxon>
        <taxon>Neopterygii</taxon>
        <taxon>Teleostei</taxon>
        <taxon>Neoteleostei</taxon>
        <taxon>Acanthomorphata</taxon>
        <taxon>Gobiaria</taxon>
        <taxon>Gobiiformes</taxon>
        <taxon>Gobioidei</taxon>
        <taxon>Gobiidae</taxon>
        <taxon>Gobiinae</taxon>
        <taxon>Knipowitschia</taxon>
    </lineage>
</organism>
<dbReference type="SMART" id="SM00329">
    <property type="entry name" value="BPI2"/>
    <property type="match status" value="1"/>
</dbReference>
<dbReference type="FunFam" id="3.15.20.10:FF:000001">
    <property type="entry name" value="Phospholipid transfer protein"/>
    <property type="match status" value="1"/>
</dbReference>
<feature type="domain" description="Lipid-binding serum glycoprotein N-terminal" evidence="8">
    <location>
        <begin position="98"/>
        <end position="316"/>
    </location>
</feature>
<feature type="region of interest" description="Disordered" evidence="7">
    <location>
        <begin position="15"/>
        <end position="54"/>
    </location>
</feature>
<dbReference type="InterPro" id="IPR001124">
    <property type="entry name" value="Lipid-bd_serum_glycop_C"/>
</dbReference>
<dbReference type="Proteomes" id="UP001497482">
    <property type="component" value="Chromosome 2"/>
</dbReference>
<dbReference type="GO" id="GO:0034375">
    <property type="term" value="P:high-density lipoprotein particle remodeling"/>
    <property type="evidence" value="ECO:0007669"/>
    <property type="project" value="TreeGrafter"/>
</dbReference>
<evidence type="ECO:0000256" key="6">
    <source>
        <dbReference type="ARBA" id="ARBA00023180"/>
    </source>
</evidence>
<name>A0AAV2L0S8_KNICA</name>
<dbReference type="CDD" id="cd00025">
    <property type="entry name" value="BPI1"/>
    <property type="match status" value="1"/>
</dbReference>
<dbReference type="GO" id="GO:0005615">
    <property type="term" value="C:extracellular space"/>
    <property type="evidence" value="ECO:0007669"/>
    <property type="project" value="TreeGrafter"/>
</dbReference>
<dbReference type="Gene3D" id="3.15.20.10">
    <property type="entry name" value="Bactericidal permeability-increasing protein, domain 2"/>
    <property type="match status" value="1"/>
</dbReference>
<dbReference type="GO" id="GO:0008289">
    <property type="term" value="F:lipid binding"/>
    <property type="evidence" value="ECO:0007669"/>
    <property type="project" value="InterPro"/>
</dbReference>
<keyword evidence="4" id="KW-0732">Signal</keyword>
<dbReference type="SUPFAM" id="SSF55394">
    <property type="entry name" value="Bactericidal permeability-increasing protein, BPI"/>
    <property type="match status" value="2"/>
</dbReference>
<comment type="similarity">
    <text evidence="2">Belongs to the BPI/LBP/Plunc superfamily. BPI/LBP family.</text>
</comment>
<dbReference type="InterPro" id="IPR017954">
    <property type="entry name" value="Lipid-bd_serum_glycop_CS"/>
</dbReference>
<keyword evidence="6" id="KW-0325">Glycoprotein</keyword>
<sequence length="492" mass="55755">MLSVFCVSVRLHRPTQRRTRDRGDKQDYTGPHRTTQDHTGPHRTTQGPYGQDTEPSLSWTLWTTSGAACKMKPSWSWLLPFLSASCVLSSDPPGVKIRITDRGLNMLKAETQRFVEQEISDIVMPEMMGKEGRFQYTITDIKIIALDLTSVDLAFIPSVGLLFQVQNSSITLSFHRRILYWFFYDTGLINASAEGVNIHTALTLIRDLDGRLKIGNITCDARISRMRAEFSGTLGKVYDFLASFLTTGMRFLLNQKLCPVLDHAALVHVNSMLDTIPVRSEVDSYIGIDYSLLSDPRVSQRSLDMDFRGMFFSLAHEQELLPNLAVEPLFQEYERMVYLGLSEYFFDSGMYSYYKAGVFNMDVSNERMPKDLEMLLRTTYLGAIVMMNAAYMDAPIALYLTVTAPPKTSIRTSGATVSVTANVRVMLLPAGKEPIQLSSMTMENKFNAKVSMKGKRLAVHADLRRYGFNTFNQQNQNCKNKIILKLYILYLL</sequence>
<evidence type="ECO:0000313" key="11">
    <source>
        <dbReference type="Proteomes" id="UP001497482"/>
    </source>
</evidence>
<evidence type="ECO:0000259" key="9">
    <source>
        <dbReference type="SMART" id="SM00329"/>
    </source>
</evidence>
<dbReference type="GO" id="GO:1904121">
    <property type="term" value="F:phosphatidylethanolamine transfer activity"/>
    <property type="evidence" value="ECO:0007669"/>
    <property type="project" value="TreeGrafter"/>
</dbReference>
<dbReference type="GO" id="GO:0120017">
    <property type="term" value="F:ceramide transfer activity"/>
    <property type="evidence" value="ECO:0007669"/>
    <property type="project" value="TreeGrafter"/>
</dbReference>
<dbReference type="AlphaFoldDB" id="A0AAV2L0S8"/>
<dbReference type="FunFam" id="3.15.10.10:FF:000001">
    <property type="entry name" value="phospholipid transfer protein-like"/>
    <property type="match status" value="1"/>
</dbReference>
<dbReference type="GO" id="GO:1990050">
    <property type="term" value="F:phosphatidic acid transfer activity"/>
    <property type="evidence" value="ECO:0007669"/>
    <property type="project" value="TreeGrafter"/>
</dbReference>
<evidence type="ECO:0000256" key="7">
    <source>
        <dbReference type="SAM" id="MobiDB-lite"/>
    </source>
</evidence>
<evidence type="ECO:0000313" key="10">
    <source>
        <dbReference type="EMBL" id="CAL1594004.1"/>
    </source>
</evidence>
<dbReference type="SMART" id="SM00328">
    <property type="entry name" value="BPI1"/>
    <property type="match status" value="1"/>
</dbReference>
<evidence type="ECO:0000256" key="2">
    <source>
        <dbReference type="ARBA" id="ARBA00007292"/>
    </source>
</evidence>
<dbReference type="Pfam" id="PF02886">
    <property type="entry name" value="LBP_BPI_CETP_C"/>
    <property type="match status" value="1"/>
</dbReference>
<keyword evidence="5" id="KW-1015">Disulfide bond</keyword>
<comment type="subcellular location">
    <subcellularLocation>
        <location evidence="1">Secreted</location>
    </subcellularLocation>
</comment>
<dbReference type="InterPro" id="IPR017942">
    <property type="entry name" value="Lipid-bd_serum_glycop_N"/>
</dbReference>
<protein>
    <recommendedName>
        <fullName evidence="12">Phospholipid transfer protein</fullName>
    </recommendedName>
</protein>
<evidence type="ECO:0000256" key="1">
    <source>
        <dbReference type="ARBA" id="ARBA00004613"/>
    </source>
</evidence>
<reference evidence="10 11" key="1">
    <citation type="submission" date="2024-04" db="EMBL/GenBank/DDBJ databases">
        <authorList>
            <person name="Waldvogel A.-M."/>
            <person name="Schoenle A."/>
        </authorList>
    </citation>
    <scope>NUCLEOTIDE SEQUENCE [LARGE SCALE GENOMIC DNA]</scope>
</reference>